<reference evidence="2 3" key="1">
    <citation type="submission" date="2016-08" db="EMBL/GenBank/DDBJ databases">
        <title>Draft genome sequence of allopolyploid Zygosaccharomyces rouxii.</title>
        <authorList>
            <person name="Watanabe J."/>
            <person name="Uehara K."/>
            <person name="Mogi Y."/>
            <person name="Tsukioka Y."/>
        </authorList>
    </citation>
    <scope>NUCLEOTIDE SEQUENCE [LARGE SCALE GENOMIC DNA]</scope>
    <source>
        <strain evidence="2 3">NBRC 110957</strain>
    </source>
</reference>
<evidence type="ECO:0000256" key="1">
    <source>
        <dbReference type="SAM" id="MobiDB-lite"/>
    </source>
</evidence>
<dbReference type="Proteomes" id="UP000187013">
    <property type="component" value="Unassembled WGS sequence"/>
</dbReference>
<dbReference type="AlphaFoldDB" id="A0A1Q2ZTF0"/>
<dbReference type="eggNOG" id="ENOG502S549">
    <property type="taxonomic scope" value="Eukaryota"/>
</dbReference>
<name>A0A1Q2ZTF0_ZYGRO</name>
<gene>
    <name evidence="2" type="ORF">ZYGR_0A03260</name>
</gene>
<dbReference type="EMBL" id="BDGX01000001">
    <property type="protein sequence ID" value="GAV46731.1"/>
    <property type="molecule type" value="Genomic_DNA"/>
</dbReference>
<proteinExistence type="predicted"/>
<comment type="caution">
    <text evidence="2">The sequence shown here is derived from an EMBL/GenBank/DDBJ whole genome shotgun (WGS) entry which is preliminary data.</text>
</comment>
<dbReference type="PROSITE" id="PS50896">
    <property type="entry name" value="LISH"/>
    <property type="match status" value="1"/>
</dbReference>
<dbReference type="SMART" id="SM00667">
    <property type="entry name" value="LisH"/>
    <property type="match status" value="1"/>
</dbReference>
<dbReference type="InterPro" id="IPR006594">
    <property type="entry name" value="LisH"/>
</dbReference>
<accession>A0A1Q2ZTF0</accession>
<evidence type="ECO:0000313" key="2">
    <source>
        <dbReference type="EMBL" id="GAV46731.1"/>
    </source>
</evidence>
<organism evidence="2 3">
    <name type="scientific">Zygosaccharomyces rouxii</name>
    <dbReference type="NCBI Taxonomy" id="4956"/>
    <lineage>
        <taxon>Eukaryota</taxon>
        <taxon>Fungi</taxon>
        <taxon>Dikarya</taxon>
        <taxon>Ascomycota</taxon>
        <taxon>Saccharomycotina</taxon>
        <taxon>Saccharomycetes</taxon>
        <taxon>Saccharomycetales</taxon>
        <taxon>Saccharomycetaceae</taxon>
        <taxon>Zygosaccharomyces</taxon>
    </lineage>
</organism>
<sequence>MVRQASTFEGIYSTNKPEYPDFGGAGGPAVDMSGDSKYGTKSGNIMPSSNTELDSTTTVVSDANASDPRQLLHAHVYNYLVKNGHYATARQFLKEADLPLDNKNANEIINNSVNTNINNDNEDQQLPPGLLPTRLQVDSEETLLFEWWNSLCRLHDHVEQTPVEELRSTPQKVPTPFLPRVRQPFTEDQQDNVGASVSK</sequence>
<dbReference type="OrthoDB" id="4036671at2759"/>
<protein>
    <submittedName>
        <fullName evidence="2">Uncharacterized protein</fullName>
    </submittedName>
</protein>
<feature type="region of interest" description="Disordered" evidence="1">
    <location>
        <begin position="166"/>
        <end position="199"/>
    </location>
</feature>
<evidence type="ECO:0000313" key="3">
    <source>
        <dbReference type="Proteomes" id="UP000187013"/>
    </source>
</evidence>
<dbReference type="Pfam" id="PF08513">
    <property type="entry name" value="LisH"/>
    <property type="match status" value="1"/>
</dbReference>